<feature type="region of interest" description="Disordered" evidence="1">
    <location>
        <begin position="493"/>
        <end position="527"/>
    </location>
</feature>
<feature type="compositionally biased region" description="Polar residues" evidence="1">
    <location>
        <begin position="243"/>
        <end position="259"/>
    </location>
</feature>
<protein>
    <submittedName>
        <fullName evidence="3">Globin family profile domain-containing protein</fullName>
    </submittedName>
</protein>
<feature type="compositionally biased region" description="Low complexity" evidence="1">
    <location>
        <begin position="80"/>
        <end position="91"/>
    </location>
</feature>
<dbReference type="WBParaSite" id="Pan_g1214.t1">
    <property type="protein sequence ID" value="Pan_g1214.t1"/>
    <property type="gene ID" value="Pan_g1214"/>
</dbReference>
<dbReference type="GO" id="GO:0019825">
    <property type="term" value="F:oxygen binding"/>
    <property type="evidence" value="ECO:0007669"/>
    <property type="project" value="InterPro"/>
</dbReference>
<organism evidence="2 3">
    <name type="scientific">Panagrellus redivivus</name>
    <name type="common">Microworm</name>
    <dbReference type="NCBI Taxonomy" id="6233"/>
    <lineage>
        <taxon>Eukaryota</taxon>
        <taxon>Metazoa</taxon>
        <taxon>Ecdysozoa</taxon>
        <taxon>Nematoda</taxon>
        <taxon>Chromadorea</taxon>
        <taxon>Rhabditida</taxon>
        <taxon>Tylenchina</taxon>
        <taxon>Panagrolaimomorpha</taxon>
        <taxon>Panagrolaimoidea</taxon>
        <taxon>Panagrolaimidae</taxon>
        <taxon>Panagrellus</taxon>
    </lineage>
</organism>
<reference evidence="3" key="2">
    <citation type="submission" date="2020-10" db="UniProtKB">
        <authorList>
            <consortium name="WormBaseParasite"/>
        </authorList>
    </citation>
    <scope>IDENTIFICATION</scope>
</reference>
<accession>A0A7E4US08</accession>
<reference evidence="2" key="1">
    <citation type="journal article" date="2013" name="Genetics">
        <title>The draft genome and transcriptome of Panagrellus redivivus are shaped by the harsh demands of a free-living lifestyle.</title>
        <authorList>
            <person name="Srinivasan J."/>
            <person name="Dillman A.R."/>
            <person name="Macchietto M.G."/>
            <person name="Heikkinen L."/>
            <person name="Lakso M."/>
            <person name="Fracchia K.M."/>
            <person name="Antoshechkin I."/>
            <person name="Mortazavi A."/>
            <person name="Wong G."/>
            <person name="Sternberg P.W."/>
        </authorList>
    </citation>
    <scope>NUCLEOTIDE SEQUENCE [LARGE SCALE GENOMIC DNA]</scope>
    <source>
        <strain evidence="2">MT8872</strain>
    </source>
</reference>
<evidence type="ECO:0000256" key="1">
    <source>
        <dbReference type="SAM" id="MobiDB-lite"/>
    </source>
</evidence>
<feature type="region of interest" description="Disordered" evidence="1">
    <location>
        <begin position="69"/>
        <end position="113"/>
    </location>
</feature>
<dbReference type="InterPro" id="IPR044399">
    <property type="entry name" value="Mb-like_M"/>
</dbReference>
<dbReference type="InterPro" id="IPR012292">
    <property type="entry name" value="Globin/Proto"/>
</dbReference>
<sequence length="527" mass="58558">MLNKNPHLRFHGRSLSAREPPKFELNDLNAVHTDDDFLHRVSMQAQHRRLPEVPDRECLTAHYPDLSFSSQAEGQRLQHSSRSSCSSLSPSEGRIRRQREESDKFVKSGSTSRLASGNRLLPSIFDAPPRPLPFCRSSPGSMHLVPDITMTPPTNHKSSHSARRLNFRQTLQRSMGQIDSRFSGNGASREKPVAFSSFDNAQSASPIVATLQKVKPRRFDSTASEDSVVSTEPSFEDKASARFGSSGSLEVLSRQNTAPTVKKFSSGENRMNNRSGGQRSMSTSKTSRTPISPPRLVGGKKTPPISNSAQAIIMYCMDNARVDVAARVVSRMSHKREDFSSFCANMNSEQWNSFVNSLRTYLSDVVRHLQSVEKIREISMHFGMSQVPRRSIGFKADFFAVMANALTTECVFLDGAAHQPTEAIEAWAELIELMFSNVRDGYYQQIRYMRRNSQCFSSMFTQSSDLSTDGSEMTVTAPSTTGTLVHQYSEMNINGQSHSPSHHGHSPSGRVTPNSGINGASLHSRHH</sequence>
<evidence type="ECO:0000313" key="3">
    <source>
        <dbReference type="WBParaSite" id="Pan_g1214.t1"/>
    </source>
</evidence>
<dbReference type="CDD" id="cd01040">
    <property type="entry name" value="Mb-like"/>
    <property type="match status" value="1"/>
</dbReference>
<proteinExistence type="predicted"/>
<dbReference type="AlphaFoldDB" id="A0A7E4US08"/>
<name>A0A7E4US08_PANRE</name>
<feature type="compositionally biased region" description="Polar residues" evidence="1">
    <location>
        <begin position="221"/>
        <end position="233"/>
    </location>
</feature>
<evidence type="ECO:0000313" key="2">
    <source>
        <dbReference type="Proteomes" id="UP000492821"/>
    </source>
</evidence>
<keyword evidence="2" id="KW-1185">Reference proteome</keyword>
<dbReference type="GO" id="GO:0020037">
    <property type="term" value="F:heme binding"/>
    <property type="evidence" value="ECO:0007669"/>
    <property type="project" value="InterPro"/>
</dbReference>
<feature type="compositionally biased region" description="Basic and acidic residues" evidence="1">
    <location>
        <begin position="93"/>
        <end position="106"/>
    </location>
</feature>
<dbReference type="Proteomes" id="UP000492821">
    <property type="component" value="Unassembled WGS sequence"/>
</dbReference>
<feature type="compositionally biased region" description="Polar residues" evidence="1">
    <location>
        <begin position="266"/>
        <end position="290"/>
    </location>
</feature>
<feature type="region of interest" description="Disordered" evidence="1">
    <location>
        <begin position="220"/>
        <end position="303"/>
    </location>
</feature>
<dbReference type="Gene3D" id="1.10.490.10">
    <property type="entry name" value="Globins"/>
    <property type="match status" value="1"/>
</dbReference>